<gene>
    <name evidence="1" type="ORF">EAI_01143</name>
</gene>
<reference evidence="1 2" key="1">
    <citation type="journal article" date="2010" name="Science">
        <title>Genomic comparison of the ants Camponotus floridanus and Harpegnathos saltator.</title>
        <authorList>
            <person name="Bonasio R."/>
            <person name="Zhang G."/>
            <person name="Ye C."/>
            <person name="Mutti N.S."/>
            <person name="Fang X."/>
            <person name="Qin N."/>
            <person name="Donahue G."/>
            <person name="Yang P."/>
            <person name="Li Q."/>
            <person name="Li C."/>
            <person name="Zhang P."/>
            <person name="Huang Z."/>
            <person name="Berger S.L."/>
            <person name="Reinberg D."/>
            <person name="Wang J."/>
            <person name="Liebig J."/>
        </authorList>
    </citation>
    <scope>NUCLEOTIDE SEQUENCE [LARGE SCALE GENOMIC DNA]</scope>
    <source>
        <strain evidence="1 2">R22 G/1</strain>
    </source>
</reference>
<organism evidence="2">
    <name type="scientific">Harpegnathos saltator</name>
    <name type="common">Jerdon's jumping ant</name>
    <dbReference type="NCBI Taxonomy" id="610380"/>
    <lineage>
        <taxon>Eukaryota</taxon>
        <taxon>Metazoa</taxon>
        <taxon>Ecdysozoa</taxon>
        <taxon>Arthropoda</taxon>
        <taxon>Hexapoda</taxon>
        <taxon>Insecta</taxon>
        <taxon>Pterygota</taxon>
        <taxon>Neoptera</taxon>
        <taxon>Endopterygota</taxon>
        <taxon>Hymenoptera</taxon>
        <taxon>Apocrita</taxon>
        <taxon>Aculeata</taxon>
        <taxon>Formicoidea</taxon>
        <taxon>Formicidae</taxon>
        <taxon>Ponerinae</taxon>
        <taxon>Ponerini</taxon>
        <taxon>Harpegnathos</taxon>
    </lineage>
</organism>
<proteinExistence type="predicted"/>
<dbReference type="InParanoid" id="E2BAY4"/>
<feature type="non-terminal residue" evidence="1">
    <location>
        <position position="1"/>
    </location>
</feature>
<sequence>HIPKESLDRFKQDIKDFSRQFVTVGKTVIHHHLNMRNNQNR</sequence>
<name>E2BAY4_HARSA</name>
<dbReference type="EMBL" id="GL446896">
    <property type="protein sequence ID" value="EFN87147.1"/>
    <property type="molecule type" value="Genomic_DNA"/>
</dbReference>
<evidence type="ECO:0000313" key="1">
    <source>
        <dbReference type="EMBL" id="EFN87147.1"/>
    </source>
</evidence>
<feature type="non-terminal residue" evidence="1">
    <location>
        <position position="41"/>
    </location>
</feature>
<keyword evidence="2" id="KW-1185">Reference proteome</keyword>
<dbReference type="Proteomes" id="UP000008237">
    <property type="component" value="Unassembled WGS sequence"/>
</dbReference>
<accession>E2BAY4</accession>
<dbReference type="AlphaFoldDB" id="E2BAY4"/>
<evidence type="ECO:0000313" key="2">
    <source>
        <dbReference type="Proteomes" id="UP000008237"/>
    </source>
</evidence>
<protein>
    <submittedName>
        <fullName evidence="1">Uncharacterized protein</fullName>
    </submittedName>
</protein>